<evidence type="ECO:0000256" key="2">
    <source>
        <dbReference type="ARBA" id="ARBA00023125"/>
    </source>
</evidence>
<dbReference type="InterPro" id="IPR036388">
    <property type="entry name" value="WH-like_DNA-bd_sf"/>
</dbReference>
<dbReference type="CDD" id="cd00090">
    <property type="entry name" value="HTH_ARSR"/>
    <property type="match status" value="1"/>
</dbReference>
<evidence type="ECO:0000256" key="3">
    <source>
        <dbReference type="ARBA" id="ARBA00023163"/>
    </source>
</evidence>
<dbReference type="InterPro" id="IPR019888">
    <property type="entry name" value="Tscrpt_reg_AsnC-like"/>
</dbReference>
<dbReference type="EMBL" id="RBXR01000001">
    <property type="protein sequence ID" value="RKT73285.1"/>
    <property type="molecule type" value="Genomic_DNA"/>
</dbReference>
<evidence type="ECO:0000259" key="4">
    <source>
        <dbReference type="PROSITE" id="PS50956"/>
    </source>
</evidence>
<dbReference type="SMART" id="SM00344">
    <property type="entry name" value="HTH_ASNC"/>
    <property type="match status" value="1"/>
</dbReference>
<evidence type="ECO:0000313" key="6">
    <source>
        <dbReference type="Proteomes" id="UP000272729"/>
    </source>
</evidence>
<dbReference type="PROSITE" id="PS50956">
    <property type="entry name" value="HTH_ASNC_2"/>
    <property type="match status" value="1"/>
</dbReference>
<gene>
    <name evidence="5" type="ORF">DFJ66_6615</name>
</gene>
<name>A0A495XJG5_9PSEU</name>
<keyword evidence="2 5" id="KW-0238">DNA-binding</keyword>
<organism evidence="5 6">
    <name type="scientific">Saccharothrix variisporea</name>
    <dbReference type="NCBI Taxonomy" id="543527"/>
    <lineage>
        <taxon>Bacteria</taxon>
        <taxon>Bacillati</taxon>
        <taxon>Actinomycetota</taxon>
        <taxon>Actinomycetes</taxon>
        <taxon>Pseudonocardiales</taxon>
        <taxon>Pseudonocardiaceae</taxon>
        <taxon>Saccharothrix</taxon>
    </lineage>
</organism>
<dbReference type="Pfam" id="PF01037">
    <property type="entry name" value="AsnC_trans_reg"/>
    <property type="match status" value="1"/>
</dbReference>
<dbReference type="Gene3D" id="1.10.10.10">
    <property type="entry name" value="Winged helix-like DNA-binding domain superfamily/Winged helix DNA-binding domain"/>
    <property type="match status" value="2"/>
</dbReference>
<dbReference type="PRINTS" id="PR00033">
    <property type="entry name" value="HTHASNC"/>
</dbReference>
<dbReference type="GO" id="GO:0043200">
    <property type="term" value="P:response to amino acid"/>
    <property type="evidence" value="ECO:0007669"/>
    <property type="project" value="TreeGrafter"/>
</dbReference>
<dbReference type="SUPFAM" id="SSF46785">
    <property type="entry name" value="Winged helix' DNA-binding domain"/>
    <property type="match status" value="2"/>
</dbReference>
<dbReference type="InterPro" id="IPR011991">
    <property type="entry name" value="ArsR-like_HTH"/>
</dbReference>
<dbReference type="Gene3D" id="3.30.70.920">
    <property type="match status" value="1"/>
</dbReference>
<dbReference type="Proteomes" id="UP000272729">
    <property type="component" value="Unassembled WGS sequence"/>
</dbReference>
<dbReference type="InterPro" id="IPR019887">
    <property type="entry name" value="Tscrpt_reg_AsnC/Lrp_C"/>
</dbReference>
<dbReference type="PANTHER" id="PTHR30154:SF34">
    <property type="entry name" value="TRANSCRIPTIONAL REGULATOR AZLB"/>
    <property type="match status" value="1"/>
</dbReference>
<evidence type="ECO:0000313" key="5">
    <source>
        <dbReference type="EMBL" id="RKT73285.1"/>
    </source>
</evidence>
<evidence type="ECO:0000256" key="1">
    <source>
        <dbReference type="ARBA" id="ARBA00023015"/>
    </source>
</evidence>
<dbReference type="InterPro" id="IPR000485">
    <property type="entry name" value="AsnC-type_HTH_dom"/>
</dbReference>
<keyword evidence="1" id="KW-0805">Transcription regulation</keyword>
<dbReference type="GO" id="GO:0043565">
    <property type="term" value="F:sequence-specific DNA binding"/>
    <property type="evidence" value="ECO:0007669"/>
    <property type="project" value="InterPro"/>
</dbReference>
<feature type="domain" description="HTH asnC-type" evidence="4">
    <location>
        <begin position="192"/>
        <end position="252"/>
    </location>
</feature>
<dbReference type="InterPro" id="IPR011008">
    <property type="entry name" value="Dimeric_a/b-barrel"/>
</dbReference>
<accession>A0A495XJG5</accession>
<reference evidence="5 6" key="1">
    <citation type="submission" date="2018-10" db="EMBL/GenBank/DDBJ databases">
        <title>Sequencing the genomes of 1000 actinobacteria strains.</title>
        <authorList>
            <person name="Klenk H.-P."/>
        </authorList>
    </citation>
    <scope>NUCLEOTIDE SEQUENCE [LARGE SCALE GENOMIC DNA]</scope>
    <source>
        <strain evidence="5 6">DSM 43911</strain>
    </source>
</reference>
<protein>
    <submittedName>
        <fullName evidence="5">DNA-binding Lrp family transcriptional regulator</fullName>
    </submittedName>
</protein>
<dbReference type="AlphaFoldDB" id="A0A495XJG5"/>
<proteinExistence type="predicted"/>
<dbReference type="Pfam" id="PF13404">
    <property type="entry name" value="HTH_AsnC-type"/>
    <property type="match status" value="2"/>
</dbReference>
<comment type="caution">
    <text evidence="5">The sequence shown here is derived from an EMBL/GenBank/DDBJ whole genome shotgun (WGS) entry which is preliminary data.</text>
</comment>
<keyword evidence="3" id="KW-0804">Transcription</keyword>
<keyword evidence="6" id="KW-1185">Reference proteome</keyword>
<dbReference type="InterPro" id="IPR036390">
    <property type="entry name" value="WH_DNA-bd_sf"/>
</dbReference>
<dbReference type="SUPFAM" id="SSF54909">
    <property type="entry name" value="Dimeric alpha+beta barrel"/>
    <property type="match status" value="1"/>
</dbReference>
<sequence>MWVTFARPGRRNPTPTYPDQVDSVTLDPLDRRLLHALQLDGRAPFSRIAAVLEVSDRTLSRRFDRLRARGLARVSAAPHGRAAGLAEWVVRLRVRPHAAAGLARALAGRADTAWVTVLSSGTEVFCIFRVPEADPAPLAVLSRHPHVVDVTAQRVLRHLMDHRWRGRTSALTPDQAAALRSPRAGAPGPTALTDLDRGLFAVLARDGRAACVELAREVGWSDSAVRRRLDDLRDAGLLEFHVEVEPRLFGYTAQCLLWLRVTPARLSAVATSLAGDAETAFLGAITGSHNLIAVVICRDADALYAHLADRIGALDGVEHVEAADITSYSKRFAPSAASRSGA</sequence>
<dbReference type="GO" id="GO:0005829">
    <property type="term" value="C:cytosol"/>
    <property type="evidence" value="ECO:0007669"/>
    <property type="project" value="TreeGrafter"/>
</dbReference>
<dbReference type="PANTHER" id="PTHR30154">
    <property type="entry name" value="LEUCINE-RESPONSIVE REGULATORY PROTEIN"/>
    <property type="match status" value="1"/>
</dbReference>